<reference evidence="2 3" key="1">
    <citation type="journal article" date="2023" name="PLoS ONE">
        <title>Cytospora paraplurivora sp. nov. isolated from orchards with fruit tree decline syndrome in Ontario, Canada.</title>
        <authorList>
            <person name="Ilyukhin E."/>
            <person name="Nguyen H.D.T."/>
            <person name="Castle A.J."/>
            <person name="Ellouze W."/>
        </authorList>
    </citation>
    <scope>NUCLEOTIDE SEQUENCE [LARGE SCALE GENOMIC DNA]</scope>
    <source>
        <strain evidence="2 3">FDS-564</strain>
    </source>
</reference>
<keyword evidence="3" id="KW-1185">Reference proteome</keyword>
<evidence type="ECO:0000259" key="1">
    <source>
        <dbReference type="Pfam" id="PF20516"/>
    </source>
</evidence>
<dbReference type="EMBL" id="JAJSPL020000055">
    <property type="protein sequence ID" value="KAK7731555.1"/>
    <property type="molecule type" value="Genomic_DNA"/>
</dbReference>
<organism evidence="2 3">
    <name type="scientific">Cytospora paraplurivora</name>
    <dbReference type="NCBI Taxonomy" id="2898453"/>
    <lineage>
        <taxon>Eukaryota</taxon>
        <taxon>Fungi</taxon>
        <taxon>Dikarya</taxon>
        <taxon>Ascomycota</taxon>
        <taxon>Pezizomycotina</taxon>
        <taxon>Sordariomycetes</taxon>
        <taxon>Sordariomycetidae</taxon>
        <taxon>Diaporthales</taxon>
        <taxon>Cytosporaceae</taxon>
        <taxon>Cytospora</taxon>
    </lineage>
</organism>
<gene>
    <name evidence="2" type="ORF">SLS53_008719</name>
</gene>
<dbReference type="Proteomes" id="UP001320245">
    <property type="component" value="Unassembled WGS sequence"/>
</dbReference>
<dbReference type="AlphaFoldDB" id="A0AAN9YB09"/>
<sequence length="166" mass="19028">MGDLGPKKQKTTEVNYFLLLKKPVSLTDVRHLPPDVEELCSSIEDVHFFNGFVPADVRHEFCAWLKYMGAKVSAVQEGWFTRSPTICRVARDSQASWRRERALEEMGTLLDIMHEATESFNLRRHEAAWNSGVHHPLLTLAFRHRDRNYGMSLDTGETDGEGDPRD</sequence>
<evidence type="ECO:0000313" key="2">
    <source>
        <dbReference type="EMBL" id="KAK7731555.1"/>
    </source>
</evidence>
<evidence type="ECO:0000313" key="3">
    <source>
        <dbReference type="Proteomes" id="UP001320245"/>
    </source>
</evidence>
<name>A0AAN9YB09_9PEZI</name>
<comment type="caution">
    <text evidence="2">The sequence shown here is derived from an EMBL/GenBank/DDBJ whole genome shotgun (WGS) entry which is preliminary data.</text>
</comment>
<dbReference type="Pfam" id="PF20516">
    <property type="entry name" value="PDDEXK_12"/>
    <property type="match status" value="1"/>
</dbReference>
<dbReference type="InterPro" id="IPR046797">
    <property type="entry name" value="PDDEXK_12"/>
</dbReference>
<protein>
    <recommendedName>
        <fullName evidence="1">PD-(D/E)XK nuclease-like domain-containing protein</fullName>
    </recommendedName>
</protein>
<proteinExistence type="predicted"/>
<feature type="domain" description="PD-(D/E)XK nuclease-like" evidence="1">
    <location>
        <begin position="92"/>
        <end position="148"/>
    </location>
</feature>
<accession>A0AAN9YB09</accession>